<reference evidence="1" key="1">
    <citation type="journal article" date="2019" name="Sci. Rep.">
        <title>Draft genome of Tanacetum cinerariifolium, the natural source of mosquito coil.</title>
        <authorList>
            <person name="Yamashiro T."/>
            <person name="Shiraishi A."/>
            <person name="Satake H."/>
            <person name="Nakayama K."/>
        </authorList>
    </citation>
    <scope>NUCLEOTIDE SEQUENCE</scope>
</reference>
<comment type="caution">
    <text evidence="1">The sequence shown here is derived from an EMBL/GenBank/DDBJ whole genome shotgun (WGS) entry which is preliminary data.</text>
</comment>
<proteinExistence type="predicted"/>
<protein>
    <recommendedName>
        <fullName evidence="2">Gag-Pol polyprotein</fullName>
    </recommendedName>
</protein>
<gene>
    <name evidence="1" type="ORF">Tci_840253</name>
</gene>
<evidence type="ECO:0008006" key="2">
    <source>
        <dbReference type="Google" id="ProtNLM"/>
    </source>
</evidence>
<accession>A0A699QJP9</accession>
<feature type="non-terminal residue" evidence="1">
    <location>
        <position position="1"/>
    </location>
</feature>
<organism evidence="1">
    <name type="scientific">Tanacetum cinerariifolium</name>
    <name type="common">Dalmatian daisy</name>
    <name type="synonym">Chrysanthemum cinerariifolium</name>
    <dbReference type="NCBI Taxonomy" id="118510"/>
    <lineage>
        <taxon>Eukaryota</taxon>
        <taxon>Viridiplantae</taxon>
        <taxon>Streptophyta</taxon>
        <taxon>Embryophyta</taxon>
        <taxon>Tracheophyta</taxon>
        <taxon>Spermatophyta</taxon>
        <taxon>Magnoliopsida</taxon>
        <taxon>eudicotyledons</taxon>
        <taxon>Gunneridae</taxon>
        <taxon>Pentapetalae</taxon>
        <taxon>asterids</taxon>
        <taxon>campanulids</taxon>
        <taxon>Asterales</taxon>
        <taxon>Asteraceae</taxon>
        <taxon>Asteroideae</taxon>
        <taxon>Anthemideae</taxon>
        <taxon>Anthemidinae</taxon>
        <taxon>Tanacetum</taxon>
    </lineage>
</organism>
<dbReference type="EMBL" id="BKCJ011019404">
    <property type="protein sequence ID" value="GFC68283.1"/>
    <property type="molecule type" value="Genomic_DNA"/>
</dbReference>
<evidence type="ECO:0000313" key="1">
    <source>
        <dbReference type="EMBL" id="GFC68283.1"/>
    </source>
</evidence>
<name>A0A699QJP9_TANCI</name>
<dbReference type="AlphaFoldDB" id="A0A699QJP9"/>
<sequence>QKEEARIQLQAEEFDLMAAVADLDKIEEVNANCILMANLQQASTSGTQTDKALVYDSDGSTEVHNYENCYDNEIFNMFTQEDQYNELLEPIPEPLQVPQNDNNVFLMLLV</sequence>